<sequence>MKKKSKLERKIHLFTKKNIPLQKTAIHLLLLLTFLFLASSIGYVFQRLAFPEATIVLVYLLAVVLSSWLIEGFLFGIASSILATLAFNFFFTKPYFALAVNEASYIITLFIMILTALITSSLTTRALQNALSAKEREAESRAVYELIKQLTIAREMPEIASISVHVLSTYFRCSVGILYCDDDNKLENFFLQENPNGEIVHRRVSQLEKLQNQLLHSQGKVILGEEFHDWAIVGRENLFGVLRLPNEKANKLSSAQMNLLLSMIETISLAMESFYATESRLKERERVTQERFRSNLLRSISHDIRTPLSSVLGSTEMLLDMTKSEDERELLQNIHKDANWLHSLVENILNLTRIQEGKLLVNKELEAVEEVVGSAINRMDKLLLPYKLSVNIPLELLLVPMDAKLIEQALINLLDNAITHTPAGNEILVTVKKDRKKRNVCFIISDTGRGISENELPHIFEMFHTAQNKGGIGLGLAICQSIVNAHGGEIFARNRENHTGAEIIFTLPMEEKNYA</sequence>
<keyword evidence="5" id="KW-0808">Transferase</keyword>
<dbReference type="Gene3D" id="1.20.120.620">
    <property type="entry name" value="Backbone structure of the membrane domain of e. Coli histidine kinase receptor kdpd"/>
    <property type="match status" value="1"/>
</dbReference>
<dbReference type="EMBL" id="FUXI01000008">
    <property type="protein sequence ID" value="SJZ62454.1"/>
    <property type="molecule type" value="Genomic_DNA"/>
</dbReference>
<dbReference type="Pfam" id="PF02518">
    <property type="entry name" value="HATPase_c"/>
    <property type="match status" value="1"/>
</dbReference>
<dbReference type="Gene3D" id="3.30.565.10">
    <property type="entry name" value="Histidine kinase-like ATPase, C-terminal domain"/>
    <property type="match status" value="1"/>
</dbReference>
<keyword evidence="8 15" id="KW-0418">Kinase</keyword>
<evidence type="ECO:0000313" key="16">
    <source>
        <dbReference type="Proteomes" id="UP000190328"/>
    </source>
</evidence>
<dbReference type="InterPro" id="IPR003661">
    <property type="entry name" value="HisK_dim/P_dom"/>
</dbReference>
<dbReference type="Pfam" id="PF13493">
    <property type="entry name" value="DUF4118"/>
    <property type="match status" value="1"/>
</dbReference>
<keyword evidence="6 13" id="KW-0812">Transmembrane</keyword>
<organism evidence="15 16">
    <name type="scientific">Pilibacter termitis</name>
    <dbReference type="NCBI Taxonomy" id="263852"/>
    <lineage>
        <taxon>Bacteria</taxon>
        <taxon>Bacillati</taxon>
        <taxon>Bacillota</taxon>
        <taxon>Bacilli</taxon>
        <taxon>Lactobacillales</taxon>
        <taxon>Enterococcaceae</taxon>
        <taxon>Pilibacter</taxon>
    </lineage>
</organism>
<evidence type="ECO:0000256" key="1">
    <source>
        <dbReference type="ARBA" id="ARBA00000085"/>
    </source>
</evidence>
<name>A0A1T4M6V2_9ENTE</name>
<reference evidence="15 16" key="1">
    <citation type="submission" date="2017-02" db="EMBL/GenBank/DDBJ databases">
        <authorList>
            <person name="Peterson S.W."/>
        </authorList>
    </citation>
    <scope>NUCLEOTIDE SEQUENCE [LARGE SCALE GENOMIC DNA]</scope>
    <source>
        <strain evidence="15 16">ATCC BAA-1030</strain>
    </source>
</reference>
<dbReference type="EC" id="2.7.13.3" evidence="3"/>
<dbReference type="PANTHER" id="PTHR45569">
    <property type="entry name" value="SENSOR PROTEIN KDPD"/>
    <property type="match status" value="1"/>
</dbReference>
<dbReference type="InterPro" id="IPR052023">
    <property type="entry name" value="Histidine_kinase_KdpD"/>
</dbReference>
<keyword evidence="10 13" id="KW-1133">Transmembrane helix</keyword>
<keyword evidence="4" id="KW-0597">Phosphoprotein</keyword>
<dbReference type="InterPro" id="IPR025201">
    <property type="entry name" value="KdpD_TM"/>
</dbReference>
<dbReference type="PROSITE" id="PS50109">
    <property type="entry name" value="HIS_KIN"/>
    <property type="match status" value="1"/>
</dbReference>
<dbReference type="AlphaFoldDB" id="A0A1T4M6V2"/>
<dbReference type="InterPro" id="IPR003594">
    <property type="entry name" value="HATPase_dom"/>
</dbReference>
<evidence type="ECO:0000313" key="15">
    <source>
        <dbReference type="EMBL" id="SJZ62454.1"/>
    </source>
</evidence>
<dbReference type="GO" id="GO:0000155">
    <property type="term" value="F:phosphorelay sensor kinase activity"/>
    <property type="evidence" value="ECO:0007669"/>
    <property type="project" value="InterPro"/>
</dbReference>
<dbReference type="SUPFAM" id="SSF47384">
    <property type="entry name" value="Homodimeric domain of signal transducing histidine kinase"/>
    <property type="match status" value="1"/>
</dbReference>
<dbReference type="STRING" id="263852.SAMN02745116_00962"/>
<keyword evidence="7" id="KW-0547">Nucleotide-binding</keyword>
<dbReference type="InterPro" id="IPR029016">
    <property type="entry name" value="GAF-like_dom_sf"/>
</dbReference>
<dbReference type="InterPro" id="IPR038318">
    <property type="entry name" value="KdpD_sf"/>
</dbReference>
<evidence type="ECO:0000256" key="12">
    <source>
        <dbReference type="ARBA" id="ARBA00023136"/>
    </source>
</evidence>
<dbReference type="Proteomes" id="UP000190328">
    <property type="component" value="Unassembled WGS sequence"/>
</dbReference>
<evidence type="ECO:0000256" key="8">
    <source>
        <dbReference type="ARBA" id="ARBA00022777"/>
    </source>
</evidence>
<evidence type="ECO:0000256" key="2">
    <source>
        <dbReference type="ARBA" id="ARBA00004141"/>
    </source>
</evidence>
<evidence type="ECO:0000256" key="3">
    <source>
        <dbReference type="ARBA" id="ARBA00012438"/>
    </source>
</evidence>
<feature type="transmembrane region" description="Helical" evidence="13">
    <location>
        <begin position="103"/>
        <end position="122"/>
    </location>
</feature>
<comment type="catalytic activity">
    <reaction evidence="1">
        <text>ATP + protein L-histidine = ADP + protein N-phospho-L-histidine.</text>
        <dbReference type="EC" id="2.7.13.3"/>
    </reaction>
</comment>
<dbReference type="PANTHER" id="PTHR45569:SF1">
    <property type="entry name" value="SENSOR PROTEIN KDPD"/>
    <property type="match status" value="1"/>
</dbReference>
<dbReference type="InterPro" id="IPR036097">
    <property type="entry name" value="HisK_dim/P_sf"/>
</dbReference>
<gene>
    <name evidence="15" type="ORF">SAMN02745116_00962</name>
</gene>
<protein>
    <recommendedName>
        <fullName evidence="3">histidine kinase</fullName>
        <ecNumber evidence="3">2.7.13.3</ecNumber>
    </recommendedName>
</protein>
<feature type="domain" description="Histidine kinase" evidence="14">
    <location>
        <begin position="299"/>
        <end position="511"/>
    </location>
</feature>
<evidence type="ECO:0000259" key="14">
    <source>
        <dbReference type="PROSITE" id="PS50109"/>
    </source>
</evidence>
<dbReference type="SMART" id="SM00387">
    <property type="entry name" value="HATPase_c"/>
    <property type="match status" value="1"/>
</dbReference>
<evidence type="ECO:0000256" key="13">
    <source>
        <dbReference type="SAM" id="Phobius"/>
    </source>
</evidence>
<feature type="transmembrane region" description="Helical" evidence="13">
    <location>
        <begin position="58"/>
        <end position="91"/>
    </location>
</feature>
<dbReference type="Gene3D" id="1.10.287.130">
    <property type="match status" value="1"/>
</dbReference>
<evidence type="ECO:0000256" key="6">
    <source>
        <dbReference type="ARBA" id="ARBA00022692"/>
    </source>
</evidence>
<dbReference type="SUPFAM" id="SSF55874">
    <property type="entry name" value="ATPase domain of HSP90 chaperone/DNA topoisomerase II/histidine kinase"/>
    <property type="match status" value="1"/>
</dbReference>
<dbReference type="CDD" id="cd00075">
    <property type="entry name" value="HATPase"/>
    <property type="match status" value="1"/>
</dbReference>
<keyword evidence="11" id="KW-0902">Two-component regulatory system</keyword>
<dbReference type="GO" id="GO:0005524">
    <property type="term" value="F:ATP binding"/>
    <property type="evidence" value="ECO:0007669"/>
    <property type="project" value="UniProtKB-KW"/>
</dbReference>
<dbReference type="GO" id="GO:0005886">
    <property type="term" value="C:plasma membrane"/>
    <property type="evidence" value="ECO:0007669"/>
    <property type="project" value="TreeGrafter"/>
</dbReference>
<keyword evidence="9" id="KW-0067">ATP-binding</keyword>
<keyword evidence="16" id="KW-1185">Reference proteome</keyword>
<dbReference type="InterPro" id="IPR004358">
    <property type="entry name" value="Sig_transdc_His_kin-like_C"/>
</dbReference>
<dbReference type="SMART" id="SM00388">
    <property type="entry name" value="HisKA"/>
    <property type="match status" value="1"/>
</dbReference>
<evidence type="ECO:0000256" key="7">
    <source>
        <dbReference type="ARBA" id="ARBA00022741"/>
    </source>
</evidence>
<evidence type="ECO:0000256" key="9">
    <source>
        <dbReference type="ARBA" id="ARBA00022840"/>
    </source>
</evidence>
<keyword evidence="12 13" id="KW-0472">Membrane</keyword>
<comment type="subcellular location">
    <subcellularLocation>
        <location evidence="2">Membrane</location>
        <topology evidence="2">Multi-pass membrane protein</topology>
    </subcellularLocation>
</comment>
<dbReference type="Gene3D" id="3.30.450.40">
    <property type="match status" value="1"/>
</dbReference>
<dbReference type="PRINTS" id="PR00344">
    <property type="entry name" value="BCTRLSENSOR"/>
</dbReference>
<proteinExistence type="predicted"/>
<evidence type="ECO:0000256" key="11">
    <source>
        <dbReference type="ARBA" id="ARBA00023012"/>
    </source>
</evidence>
<dbReference type="InterPro" id="IPR005467">
    <property type="entry name" value="His_kinase_dom"/>
</dbReference>
<dbReference type="CDD" id="cd00082">
    <property type="entry name" value="HisKA"/>
    <property type="match status" value="1"/>
</dbReference>
<evidence type="ECO:0000256" key="10">
    <source>
        <dbReference type="ARBA" id="ARBA00022989"/>
    </source>
</evidence>
<evidence type="ECO:0000256" key="4">
    <source>
        <dbReference type="ARBA" id="ARBA00022553"/>
    </source>
</evidence>
<dbReference type="Pfam" id="PF00512">
    <property type="entry name" value="HisKA"/>
    <property type="match status" value="1"/>
</dbReference>
<evidence type="ECO:0000256" key="5">
    <source>
        <dbReference type="ARBA" id="ARBA00022679"/>
    </source>
</evidence>
<accession>A0A1T4M6V2</accession>
<dbReference type="InterPro" id="IPR036890">
    <property type="entry name" value="HATPase_C_sf"/>
</dbReference>